<comment type="caution">
    <text evidence="1">The sequence shown here is derived from an EMBL/GenBank/DDBJ whole genome shotgun (WGS) entry which is preliminary data.</text>
</comment>
<dbReference type="EMBL" id="AEJF01000043">
    <property type="protein sequence ID" value="KLU27259.1"/>
    <property type="molecule type" value="Genomic_DNA"/>
</dbReference>
<protein>
    <submittedName>
        <fullName evidence="1">Uncharacterized protein</fullName>
    </submittedName>
</protein>
<organism evidence="1 2">
    <name type="scientific">Caballeronia mineralivorans PML1(12)</name>
    <dbReference type="NCBI Taxonomy" id="908627"/>
    <lineage>
        <taxon>Bacteria</taxon>
        <taxon>Pseudomonadati</taxon>
        <taxon>Pseudomonadota</taxon>
        <taxon>Betaproteobacteria</taxon>
        <taxon>Burkholderiales</taxon>
        <taxon>Burkholderiaceae</taxon>
        <taxon>Caballeronia</taxon>
    </lineage>
</organism>
<reference evidence="1 2" key="1">
    <citation type="journal article" date="2015" name="Genome Announc.">
        <title>Draft Genome Sequence of Burkholderia sp. Strain PML1(12), an Ectomycorrhizosphere-Inhabiting Bacterium with Effective Mineral-Weathering Ability.</title>
        <authorList>
            <person name="Uroz S."/>
            <person name="Oger P."/>
        </authorList>
    </citation>
    <scope>NUCLEOTIDE SEQUENCE [LARGE SCALE GENOMIC DNA]</scope>
    <source>
        <strain evidence="2">PML1(12)</strain>
    </source>
</reference>
<accession>A0A0J1D3F0</accession>
<gene>
    <name evidence="1" type="ORF">EOS_05230</name>
</gene>
<keyword evidence="2" id="KW-1185">Reference proteome</keyword>
<dbReference type="Proteomes" id="UP000035963">
    <property type="component" value="Unassembled WGS sequence"/>
</dbReference>
<dbReference type="PATRIC" id="fig|908627.4.peg.1153"/>
<dbReference type="AlphaFoldDB" id="A0A0J1D3F0"/>
<sequence>MAFKQTKGNTTVEAIVQPSPGQMFKGAVRVTTLRDKKTLEQITGRGCGRPMNTPEAALELAEAAARRMLGINQ</sequence>
<proteinExistence type="predicted"/>
<name>A0A0J1D3F0_9BURK</name>
<evidence type="ECO:0000313" key="2">
    <source>
        <dbReference type="Proteomes" id="UP000035963"/>
    </source>
</evidence>
<evidence type="ECO:0000313" key="1">
    <source>
        <dbReference type="EMBL" id="KLU27259.1"/>
    </source>
</evidence>